<evidence type="ECO:0000313" key="3">
    <source>
        <dbReference type="Proteomes" id="UP000185999"/>
    </source>
</evidence>
<protein>
    <submittedName>
        <fullName evidence="2">Mu-like prophage DNA circulation protein</fullName>
    </submittedName>
</protein>
<proteinExistence type="predicted"/>
<name>A0A1N7MNU4_9GAMM</name>
<dbReference type="Proteomes" id="UP000185999">
    <property type="component" value="Unassembled WGS sequence"/>
</dbReference>
<evidence type="ECO:0000259" key="1">
    <source>
        <dbReference type="Pfam" id="PF07157"/>
    </source>
</evidence>
<keyword evidence="3" id="KW-1185">Reference proteome</keyword>
<evidence type="ECO:0000313" key="2">
    <source>
        <dbReference type="EMBL" id="SIS87815.1"/>
    </source>
</evidence>
<dbReference type="STRING" id="619304.SAMN05421760_106231"/>
<dbReference type="OrthoDB" id="378644at2"/>
<reference evidence="3" key="1">
    <citation type="submission" date="2017-01" db="EMBL/GenBank/DDBJ databases">
        <authorList>
            <person name="Varghese N."/>
            <person name="Submissions S."/>
        </authorList>
    </citation>
    <scope>NUCLEOTIDE SEQUENCE [LARGE SCALE GENOMIC DNA]</scope>
    <source>
        <strain evidence="3">DSM 22306</strain>
    </source>
</reference>
<dbReference type="EMBL" id="FTOE01000006">
    <property type="protein sequence ID" value="SIS87815.1"/>
    <property type="molecule type" value="Genomic_DNA"/>
</dbReference>
<dbReference type="AlphaFoldDB" id="A0A1N7MNU4"/>
<sequence>MTSWRARLQPGSFRGVSFSIDQASGQGGRRVALHQYPQQEQHWAEDLGKTAESERLQMFVVGPDYDLERDQLIEALTQPGPGTLVHPYLGTLRVQIQQYSWTITTRRGGFCQIDIEYLRAGQRQYPIAMAANAHALNSAAEAASVAVQDEFAAEFSVEGLQQSVLDAATDQLASVTDTLGSINGRISSLMQPLDTLVTQINEFTDQLKDLVLQPLKLINKLGAIVVSIIGGVNDIAGAFNSYHSLLSAFGIFESVPQTTPSRKQQAANQAALSNALLGLVVIETARLIANKPTPFTTYDQAIASRDSILEQLDSLIDAGSDAEYYALADLQSALMRRVDDVAPGLQRIEQIRLQRPLPALVLAHQLYGDADRAEELIQRNNISHPGFMPAGVDIEVLQ</sequence>
<accession>A0A1N7MNU4</accession>
<dbReference type="RefSeq" id="WP_054340399.1">
    <property type="nucleotide sequence ID" value="NZ_FTOE01000006.1"/>
</dbReference>
<dbReference type="InterPro" id="IPR009826">
    <property type="entry name" value="DNA_circ_N"/>
</dbReference>
<organism evidence="2 3">
    <name type="scientific">Neptunomonas antarctica</name>
    <dbReference type="NCBI Taxonomy" id="619304"/>
    <lineage>
        <taxon>Bacteria</taxon>
        <taxon>Pseudomonadati</taxon>
        <taxon>Pseudomonadota</taxon>
        <taxon>Gammaproteobacteria</taxon>
        <taxon>Oceanospirillales</taxon>
        <taxon>Oceanospirillaceae</taxon>
        <taxon>Neptunomonas</taxon>
    </lineage>
</organism>
<gene>
    <name evidence="2" type="ORF">SAMN05421760_106231</name>
</gene>
<feature type="domain" description="DNA circulation N-terminal" evidence="1">
    <location>
        <begin position="8"/>
        <end position="94"/>
    </location>
</feature>
<dbReference type="Pfam" id="PF07157">
    <property type="entry name" value="DNA_circ_N"/>
    <property type="match status" value="1"/>
</dbReference>